<dbReference type="Pfam" id="PF00728">
    <property type="entry name" value="Glyco_hydro_20"/>
    <property type="match status" value="1"/>
</dbReference>
<dbReference type="SUPFAM" id="SSF55545">
    <property type="entry name" value="beta-N-acetylhexosaminidase-like domain"/>
    <property type="match status" value="1"/>
</dbReference>
<dbReference type="GO" id="GO:0016020">
    <property type="term" value="C:membrane"/>
    <property type="evidence" value="ECO:0007669"/>
    <property type="project" value="TreeGrafter"/>
</dbReference>
<protein>
    <recommendedName>
        <fullName evidence="3">beta-N-acetylhexosaminidase</fullName>
        <ecNumber evidence="3">3.2.1.52</ecNumber>
    </recommendedName>
</protein>
<dbReference type="Gene3D" id="3.20.20.80">
    <property type="entry name" value="Glycosidases"/>
    <property type="match status" value="1"/>
</dbReference>
<feature type="active site" description="Proton donor" evidence="6">
    <location>
        <position position="348"/>
    </location>
</feature>
<dbReference type="InterPro" id="IPR015882">
    <property type="entry name" value="HEX_bac_N"/>
</dbReference>
<comment type="catalytic activity">
    <reaction evidence="1">
        <text>Hydrolysis of terminal non-reducing N-acetyl-D-hexosamine residues in N-acetyl-beta-D-hexosaminides.</text>
        <dbReference type="EC" id="3.2.1.52"/>
    </reaction>
</comment>
<gene>
    <name evidence="10" type="ORF">LV83_00803</name>
</gene>
<feature type="domain" description="Beta-hexosaminidase bacterial type N-terminal" evidence="9">
    <location>
        <begin position="31"/>
        <end position="158"/>
    </location>
</feature>
<feature type="domain" description="Glycoside hydrolase family 20 catalytic" evidence="8">
    <location>
        <begin position="161"/>
        <end position="497"/>
    </location>
</feature>
<organism evidence="10 11">
    <name type="scientific">Algoriphagus yeomjeoni</name>
    <dbReference type="NCBI Taxonomy" id="291403"/>
    <lineage>
        <taxon>Bacteria</taxon>
        <taxon>Pseudomonadati</taxon>
        <taxon>Bacteroidota</taxon>
        <taxon>Cytophagia</taxon>
        <taxon>Cytophagales</taxon>
        <taxon>Cyclobacteriaceae</taxon>
        <taxon>Algoriphagus</taxon>
    </lineage>
</organism>
<dbReference type="EC" id="3.2.1.52" evidence="3"/>
<evidence type="ECO:0000313" key="11">
    <source>
        <dbReference type="Proteomes" id="UP000249610"/>
    </source>
</evidence>
<evidence type="ECO:0000256" key="6">
    <source>
        <dbReference type="PIRSR" id="PIRSR625705-1"/>
    </source>
</evidence>
<comment type="similarity">
    <text evidence="2">Belongs to the glycosyl hydrolase 20 family.</text>
</comment>
<proteinExistence type="inferred from homology"/>
<feature type="chain" id="PRO_5016331382" description="beta-N-acetylhexosaminidase" evidence="7">
    <location>
        <begin position="22"/>
        <end position="532"/>
    </location>
</feature>
<dbReference type="Proteomes" id="UP000249610">
    <property type="component" value="Unassembled WGS sequence"/>
</dbReference>
<evidence type="ECO:0000313" key="10">
    <source>
        <dbReference type="EMBL" id="RAI93897.1"/>
    </source>
</evidence>
<dbReference type="AlphaFoldDB" id="A0A327PQK2"/>
<keyword evidence="5" id="KW-0326">Glycosidase</keyword>
<sequence>MKYSLWTFAVLAAFSISSCQAPNSVKLDEAGIIPIPTLISPSSGAFELESTSSIQLIGEGNDLSRVGNFLADKLRPATGFEIPVSNENGDLILELVSGAASEKYSINISSDQVKIASTSAAGLYYGMQTLIKALPVEIENTSKVDAEWMIGNGVIEDQPEFSYRGAMLDVARHFISIEDVKHYIDQMGSLKLNYLHLHLSDDQGWRIEIKSWPKLTEIGGKTEVGGTEGGFFTQEDYKEIIQYAADRFITVVPEIDMPGHTNAALAAYAELNPGVNLPDGDFATMTEGKIDFDILDKNPQPAELYTGIEVGFSTFATNKEITYTFVEDVIKELVALTPGPYIHIGGDESHVTEKDDYIYFVERVQEIVTKYGKTSIGWDEIATAKLAPGTVAQFWALEENAKLAKEQGNQILMSPAKRAYLDMQYDSTSRLGLHWAAYIELDDSYNWDPATYADGINKSDILGVEAPLWTETITNRSEIEYMAFPRLAALAEVAWSSNERRNWDDFKKRVALQGKRWDINGIEFYRSPKVDW</sequence>
<dbReference type="GO" id="GO:0030203">
    <property type="term" value="P:glycosaminoglycan metabolic process"/>
    <property type="evidence" value="ECO:0007669"/>
    <property type="project" value="TreeGrafter"/>
</dbReference>
<evidence type="ECO:0000256" key="4">
    <source>
        <dbReference type="ARBA" id="ARBA00022801"/>
    </source>
</evidence>
<dbReference type="Gene3D" id="3.30.379.10">
    <property type="entry name" value="Chitobiase/beta-hexosaminidase domain 2-like"/>
    <property type="match status" value="1"/>
</dbReference>
<name>A0A327PQK2_9BACT</name>
<evidence type="ECO:0000256" key="7">
    <source>
        <dbReference type="SAM" id="SignalP"/>
    </source>
</evidence>
<comment type="caution">
    <text evidence="10">The sequence shown here is derived from an EMBL/GenBank/DDBJ whole genome shotgun (WGS) entry which is preliminary data.</text>
</comment>
<evidence type="ECO:0000256" key="3">
    <source>
        <dbReference type="ARBA" id="ARBA00012663"/>
    </source>
</evidence>
<evidence type="ECO:0000256" key="5">
    <source>
        <dbReference type="ARBA" id="ARBA00023295"/>
    </source>
</evidence>
<dbReference type="CDD" id="cd06568">
    <property type="entry name" value="GH20_SpHex_like"/>
    <property type="match status" value="1"/>
</dbReference>
<dbReference type="InterPro" id="IPR017853">
    <property type="entry name" value="GH"/>
</dbReference>
<dbReference type="EMBL" id="QLLK01000002">
    <property type="protein sequence ID" value="RAI93897.1"/>
    <property type="molecule type" value="Genomic_DNA"/>
</dbReference>
<evidence type="ECO:0000259" key="8">
    <source>
        <dbReference type="Pfam" id="PF00728"/>
    </source>
</evidence>
<dbReference type="PROSITE" id="PS51257">
    <property type="entry name" value="PROKAR_LIPOPROTEIN"/>
    <property type="match status" value="1"/>
</dbReference>
<dbReference type="SUPFAM" id="SSF51445">
    <property type="entry name" value="(Trans)glycosidases"/>
    <property type="match status" value="1"/>
</dbReference>
<dbReference type="PRINTS" id="PR00738">
    <property type="entry name" value="GLHYDRLASE20"/>
</dbReference>
<keyword evidence="4" id="KW-0378">Hydrolase</keyword>
<evidence type="ECO:0000259" key="9">
    <source>
        <dbReference type="Pfam" id="PF02838"/>
    </source>
</evidence>
<dbReference type="GO" id="GO:0005975">
    <property type="term" value="P:carbohydrate metabolic process"/>
    <property type="evidence" value="ECO:0007669"/>
    <property type="project" value="InterPro"/>
</dbReference>
<keyword evidence="11" id="KW-1185">Reference proteome</keyword>
<dbReference type="PANTHER" id="PTHR22600:SF57">
    <property type="entry name" value="BETA-N-ACETYLHEXOSAMINIDASE"/>
    <property type="match status" value="1"/>
</dbReference>
<feature type="signal peptide" evidence="7">
    <location>
        <begin position="1"/>
        <end position="21"/>
    </location>
</feature>
<accession>A0A327PQK2</accession>
<dbReference type="GO" id="GO:0004563">
    <property type="term" value="F:beta-N-acetylhexosaminidase activity"/>
    <property type="evidence" value="ECO:0007669"/>
    <property type="project" value="UniProtKB-EC"/>
</dbReference>
<evidence type="ECO:0000256" key="2">
    <source>
        <dbReference type="ARBA" id="ARBA00006285"/>
    </source>
</evidence>
<keyword evidence="7" id="KW-0732">Signal</keyword>
<dbReference type="OrthoDB" id="9763537at2"/>
<evidence type="ECO:0000256" key="1">
    <source>
        <dbReference type="ARBA" id="ARBA00001231"/>
    </source>
</evidence>
<dbReference type="InterPro" id="IPR015883">
    <property type="entry name" value="Glyco_hydro_20_cat"/>
</dbReference>
<dbReference type="InterPro" id="IPR025705">
    <property type="entry name" value="Beta_hexosaminidase_sua/sub"/>
</dbReference>
<reference evidence="10 11" key="1">
    <citation type="submission" date="2018-06" db="EMBL/GenBank/DDBJ databases">
        <title>Genomic Encyclopedia of Archaeal and Bacterial Type Strains, Phase II (KMG-II): from individual species to whole genera.</title>
        <authorList>
            <person name="Goeker M."/>
        </authorList>
    </citation>
    <scope>NUCLEOTIDE SEQUENCE [LARGE SCALE GENOMIC DNA]</scope>
    <source>
        <strain evidence="10 11">DSM 23446</strain>
    </source>
</reference>
<dbReference type="InterPro" id="IPR029018">
    <property type="entry name" value="Hex-like_dom2"/>
</dbReference>
<dbReference type="PANTHER" id="PTHR22600">
    <property type="entry name" value="BETA-HEXOSAMINIDASE"/>
    <property type="match status" value="1"/>
</dbReference>
<dbReference type="RefSeq" id="WP_111610238.1">
    <property type="nucleotide sequence ID" value="NZ_QLLK01000002.1"/>
</dbReference>
<dbReference type="Pfam" id="PF02838">
    <property type="entry name" value="Glyco_hydro_20b"/>
    <property type="match status" value="1"/>
</dbReference>